<comment type="caution">
    <text evidence="1">The sequence shown here is derived from an EMBL/GenBank/DDBJ whole genome shotgun (WGS) entry which is preliminary data.</text>
</comment>
<sequence length="229" mass="26485">MPVPHLRENLNLSFEFMQTLIAKHRRLHPFDCDLRAIVKLPTVHNSETALSQHGFLVEVIGGLPENFNRDCYIPTVVYLVVARLERALGQYNNSHDRKHENKEKDRDRNDQIRDYFRVGPTKGAVFSSSSVGGGVVLVLKFRRVGNRHVLPDIHVERLEMSQRREARRYGPEQIVIVQEERFQIGQIRVRCGNHPRKILPPEIHDCHATFLTRNEIPVLAWVISLPRVG</sequence>
<protein>
    <submittedName>
        <fullName evidence="1">Calcium-binding EF-hand family protein</fullName>
    </submittedName>
</protein>
<organism evidence="1 2">
    <name type="scientific">Striga asiatica</name>
    <name type="common">Asiatic witchweed</name>
    <name type="synonym">Buchnera asiatica</name>
    <dbReference type="NCBI Taxonomy" id="4170"/>
    <lineage>
        <taxon>Eukaryota</taxon>
        <taxon>Viridiplantae</taxon>
        <taxon>Streptophyta</taxon>
        <taxon>Embryophyta</taxon>
        <taxon>Tracheophyta</taxon>
        <taxon>Spermatophyta</taxon>
        <taxon>Magnoliopsida</taxon>
        <taxon>eudicotyledons</taxon>
        <taxon>Gunneridae</taxon>
        <taxon>Pentapetalae</taxon>
        <taxon>asterids</taxon>
        <taxon>lamiids</taxon>
        <taxon>Lamiales</taxon>
        <taxon>Orobanchaceae</taxon>
        <taxon>Buchnereae</taxon>
        <taxon>Striga</taxon>
    </lineage>
</organism>
<evidence type="ECO:0000313" key="1">
    <source>
        <dbReference type="EMBL" id="GER57350.1"/>
    </source>
</evidence>
<evidence type="ECO:0000313" key="2">
    <source>
        <dbReference type="Proteomes" id="UP000325081"/>
    </source>
</evidence>
<gene>
    <name evidence="1" type="ORF">STAS_35164</name>
</gene>
<dbReference type="AlphaFoldDB" id="A0A5A7RJK4"/>
<dbReference type="Proteomes" id="UP000325081">
    <property type="component" value="Unassembled WGS sequence"/>
</dbReference>
<name>A0A5A7RJK4_STRAF</name>
<dbReference type="EMBL" id="BKCP01013292">
    <property type="protein sequence ID" value="GER57350.1"/>
    <property type="molecule type" value="Genomic_DNA"/>
</dbReference>
<accession>A0A5A7RJK4</accession>
<proteinExistence type="predicted"/>
<keyword evidence="2" id="KW-1185">Reference proteome</keyword>
<reference evidence="2" key="1">
    <citation type="journal article" date="2019" name="Curr. Biol.">
        <title>Genome Sequence of Striga asiatica Provides Insight into the Evolution of Plant Parasitism.</title>
        <authorList>
            <person name="Yoshida S."/>
            <person name="Kim S."/>
            <person name="Wafula E.K."/>
            <person name="Tanskanen J."/>
            <person name="Kim Y.M."/>
            <person name="Honaas L."/>
            <person name="Yang Z."/>
            <person name="Spallek T."/>
            <person name="Conn C.E."/>
            <person name="Ichihashi Y."/>
            <person name="Cheong K."/>
            <person name="Cui S."/>
            <person name="Der J.P."/>
            <person name="Gundlach H."/>
            <person name="Jiao Y."/>
            <person name="Hori C."/>
            <person name="Ishida J.K."/>
            <person name="Kasahara H."/>
            <person name="Kiba T."/>
            <person name="Kim M.S."/>
            <person name="Koo N."/>
            <person name="Laohavisit A."/>
            <person name="Lee Y.H."/>
            <person name="Lumba S."/>
            <person name="McCourt P."/>
            <person name="Mortimer J.C."/>
            <person name="Mutuku J.M."/>
            <person name="Nomura T."/>
            <person name="Sasaki-Sekimoto Y."/>
            <person name="Seto Y."/>
            <person name="Wang Y."/>
            <person name="Wakatake T."/>
            <person name="Sakakibara H."/>
            <person name="Demura T."/>
            <person name="Yamaguchi S."/>
            <person name="Yoneyama K."/>
            <person name="Manabe R.I."/>
            <person name="Nelson D.C."/>
            <person name="Schulman A.H."/>
            <person name="Timko M.P."/>
            <person name="dePamphilis C.W."/>
            <person name="Choi D."/>
            <person name="Shirasu K."/>
        </authorList>
    </citation>
    <scope>NUCLEOTIDE SEQUENCE [LARGE SCALE GENOMIC DNA]</scope>
    <source>
        <strain evidence="2">cv. UVA1</strain>
    </source>
</reference>